<reference evidence="3 4" key="1">
    <citation type="journal article" date="2007" name="Nature">
        <title>Genome of the marsupial Monodelphis domestica reveals innovation in non-coding sequences.</title>
        <authorList>
            <person name="Mikkelsen T.S."/>
            <person name="Wakefield M.J."/>
            <person name="Aken B."/>
            <person name="Amemiya C.T."/>
            <person name="Chang J.L."/>
            <person name="Duke S."/>
            <person name="Garber M."/>
            <person name="Gentles A.J."/>
            <person name="Goodstadt L."/>
            <person name="Heger A."/>
            <person name="Jurka J."/>
            <person name="Kamal M."/>
            <person name="Mauceli E."/>
            <person name="Searle S.M."/>
            <person name="Sharpe T."/>
            <person name="Baker M.L."/>
            <person name="Batzer M.A."/>
            <person name="Benos P.V."/>
            <person name="Belov K."/>
            <person name="Clamp M."/>
            <person name="Cook A."/>
            <person name="Cuff J."/>
            <person name="Das R."/>
            <person name="Davidow L."/>
            <person name="Deakin J.E."/>
            <person name="Fazzari M.J."/>
            <person name="Glass J.L."/>
            <person name="Grabherr M."/>
            <person name="Greally J.M."/>
            <person name="Gu W."/>
            <person name="Hore T.A."/>
            <person name="Huttley G.A."/>
            <person name="Kleber M."/>
            <person name="Jirtle R.L."/>
            <person name="Koina E."/>
            <person name="Lee J.T."/>
            <person name="Mahony S."/>
            <person name="Marra M.A."/>
            <person name="Miller R.D."/>
            <person name="Nicholls R.D."/>
            <person name="Oda M."/>
            <person name="Papenfuss A.T."/>
            <person name="Parra Z.E."/>
            <person name="Pollock D.D."/>
            <person name="Ray D.A."/>
            <person name="Schein J.E."/>
            <person name="Speed T.P."/>
            <person name="Thompson K."/>
            <person name="VandeBerg J.L."/>
            <person name="Wade C.M."/>
            <person name="Walker J.A."/>
            <person name="Waters P.D."/>
            <person name="Webber C."/>
            <person name="Weidman J.R."/>
            <person name="Xie X."/>
            <person name="Zody M.C."/>
            <person name="Baldwin J."/>
            <person name="Abdouelleil A."/>
            <person name="Abdulkadir J."/>
            <person name="Abebe A."/>
            <person name="Abera B."/>
            <person name="Abreu J."/>
            <person name="Acer S.C."/>
            <person name="Aftuck L."/>
            <person name="Alexander A."/>
            <person name="An P."/>
            <person name="Anderson E."/>
            <person name="Anderson S."/>
            <person name="Arachi H."/>
            <person name="Azer M."/>
            <person name="Bachantsang P."/>
            <person name="Barry A."/>
            <person name="Bayul T."/>
            <person name="Berlin A."/>
            <person name="Bessette D."/>
            <person name="Bloom T."/>
            <person name="Bloom T."/>
            <person name="Boguslavskiy L."/>
            <person name="Bonnet C."/>
            <person name="Boukhgalter B."/>
            <person name="Bourzgui I."/>
            <person name="Brown A."/>
            <person name="Cahill P."/>
            <person name="Channer S."/>
            <person name="Cheshatsang Y."/>
            <person name="Chuda L."/>
            <person name="Citroen M."/>
            <person name="Collymore A."/>
            <person name="Cooke P."/>
            <person name="Costello M."/>
            <person name="D'Aco K."/>
            <person name="Daza R."/>
            <person name="De Haan G."/>
            <person name="DeGray S."/>
            <person name="DeMaso C."/>
            <person name="Dhargay N."/>
            <person name="Dooley K."/>
            <person name="Dooley E."/>
            <person name="Doricent M."/>
            <person name="Dorje P."/>
            <person name="Dorjee K."/>
            <person name="Dupes A."/>
            <person name="Elong R."/>
            <person name="Falk J."/>
            <person name="Farina A."/>
            <person name="Faro S."/>
            <person name="Ferguson D."/>
            <person name="Fisher S."/>
            <person name="Foley C.D."/>
            <person name="Franke A."/>
            <person name="Friedrich D."/>
            <person name="Gadbois L."/>
            <person name="Gearin G."/>
            <person name="Gearin C.R."/>
            <person name="Giannoukos G."/>
            <person name="Goode T."/>
            <person name="Graham J."/>
            <person name="Grandbois E."/>
            <person name="Grewal S."/>
            <person name="Gyaltsen K."/>
            <person name="Hafez N."/>
            <person name="Hagos B."/>
            <person name="Hall J."/>
            <person name="Henson C."/>
            <person name="Hollinger A."/>
            <person name="Honan T."/>
            <person name="Huard M.D."/>
            <person name="Hughes L."/>
            <person name="Hurhula B."/>
            <person name="Husby M.E."/>
            <person name="Kamat A."/>
            <person name="Kanga B."/>
            <person name="Kashin S."/>
            <person name="Khazanovich D."/>
            <person name="Kisner P."/>
            <person name="Lance K."/>
            <person name="Lara M."/>
            <person name="Lee W."/>
            <person name="Lennon N."/>
            <person name="Letendre F."/>
            <person name="LeVine R."/>
            <person name="Lipovsky A."/>
            <person name="Liu X."/>
            <person name="Liu J."/>
            <person name="Liu S."/>
            <person name="Lokyitsang T."/>
            <person name="Lokyitsang Y."/>
            <person name="Lubonja R."/>
            <person name="Lui A."/>
            <person name="MacDonald P."/>
            <person name="Magnisalis V."/>
            <person name="Maru K."/>
            <person name="Matthews C."/>
            <person name="McCusker W."/>
            <person name="McDonough S."/>
            <person name="Mehta T."/>
            <person name="Meldrim J."/>
            <person name="Meneus L."/>
            <person name="Mihai O."/>
            <person name="Mihalev A."/>
            <person name="Mihova T."/>
            <person name="Mittelman R."/>
            <person name="Mlenga V."/>
            <person name="Montmayeur A."/>
            <person name="Mulrain L."/>
            <person name="Navidi A."/>
            <person name="Naylor J."/>
            <person name="Negash T."/>
            <person name="Nguyen T."/>
            <person name="Nguyen N."/>
            <person name="Nicol R."/>
            <person name="Norbu C."/>
            <person name="Norbu N."/>
            <person name="Novod N."/>
            <person name="O'Neill B."/>
            <person name="Osman S."/>
            <person name="Markiewicz E."/>
            <person name="Oyono O.L."/>
            <person name="Patti C."/>
            <person name="Phunkhang P."/>
            <person name="Pierre F."/>
            <person name="Priest M."/>
            <person name="Raghuraman S."/>
            <person name="Rege F."/>
            <person name="Reyes R."/>
            <person name="Rise C."/>
            <person name="Rogov P."/>
            <person name="Ross K."/>
            <person name="Ryan E."/>
            <person name="Settipalli S."/>
            <person name="Shea T."/>
            <person name="Sherpa N."/>
            <person name="Shi L."/>
            <person name="Shih D."/>
            <person name="Sparrow T."/>
            <person name="Spaulding J."/>
            <person name="Stalker J."/>
            <person name="Stange-Thomann N."/>
            <person name="Stavropoulos S."/>
            <person name="Stone C."/>
            <person name="Strader C."/>
            <person name="Tesfaye S."/>
            <person name="Thomson T."/>
            <person name="Thoulutsang Y."/>
            <person name="Thoulutsang D."/>
            <person name="Topham K."/>
            <person name="Topping I."/>
            <person name="Tsamla T."/>
            <person name="Vassiliev H."/>
            <person name="Vo A."/>
            <person name="Wangchuk T."/>
            <person name="Wangdi T."/>
            <person name="Weiand M."/>
            <person name="Wilkinson J."/>
            <person name="Wilson A."/>
            <person name="Yadav S."/>
            <person name="Young G."/>
            <person name="Yu Q."/>
            <person name="Zembek L."/>
            <person name="Zhong D."/>
            <person name="Zimmer A."/>
            <person name="Zwirko Z."/>
            <person name="Jaffe D.B."/>
            <person name="Alvarez P."/>
            <person name="Brockman W."/>
            <person name="Butler J."/>
            <person name="Chin C."/>
            <person name="Gnerre S."/>
            <person name="MacCallum I."/>
            <person name="Graves J.A."/>
            <person name="Ponting C.P."/>
            <person name="Breen M."/>
            <person name="Samollow P.B."/>
            <person name="Lander E.S."/>
            <person name="Lindblad-Toh K."/>
        </authorList>
    </citation>
    <scope>NUCLEOTIDE SEQUENCE [LARGE SCALE GENOMIC DNA]</scope>
</reference>
<dbReference type="PANTHER" id="PTHR28586">
    <property type="entry name" value="PROTEIN PAXX"/>
    <property type="match status" value="1"/>
</dbReference>
<dbReference type="InterPro" id="IPR027873">
    <property type="entry name" value="PAXX"/>
</dbReference>
<dbReference type="AlphaFoldDB" id="A0A5F8GAL8"/>
<feature type="region of interest" description="Disordered" evidence="1">
    <location>
        <begin position="146"/>
        <end position="182"/>
    </location>
</feature>
<feature type="signal peptide" evidence="2">
    <location>
        <begin position="1"/>
        <end position="18"/>
    </location>
</feature>
<dbReference type="GO" id="GO:0006303">
    <property type="term" value="P:double-strand break repair via nonhomologous end joining"/>
    <property type="evidence" value="ECO:0000318"/>
    <property type="project" value="GO_Central"/>
</dbReference>
<reference evidence="3" key="2">
    <citation type="submission" date="2025-08" db="UniProtKB">
        <authorList>
            <consortium name="Ensembl"/>
        </authorList>
    </citation>
    <scope>IDENTIFICATION</scope>
</reference>
<dbReference type="GO" id="GO:0070419">
    <property type="term" value="C:nonhomologous end joining complex"/>
    <property type="evidence" value="ECO:0000318"/>
    <property type="project" value="GO_Central"/>
</dbReference>
<dbReference type="InParanoid" id="A0A5F8GAL8"/>
<sequence length="243" mass="26813">MQRLPALASLCMVPASSGQGLPRYVCYWEGPTEPAETRAYNLYVTDALELWNTSFTPESLEKHKAQHGLDGAEDYSVWFRVASDRHTVSLTLKDDSSAYLTISRGAETLTFELSKVPSLEAAPQLQALMLGLAEQACRLEKQLAALKDESPSPRKKSQPGGQQLFLPDPDSRRSAPGPVMRKWMPGESLINPGFKRYHLPCPSPSQRQISLTWISDPLLLLGRGTFSTPLSASSLPPLYLSLQ</sequence>
<dbReference type="GO" id="GO:0005634">
    <property type="term" value="C:nucleus"/>
    <property type="evidence" value="ECO:0000318"/>
    <property type="project" value="GO_Central"/>
</dbReference>
<reference evidence="3" key="3">
    <citation type="submission" date="2025-09" db="UniProtKB">
        <authorList>
            <consortium name="Ensembl"/>
        </authorList>
    </citation>
    <scope>IDENTIFICATION</scope>
</reference>
<dbReference type="FunCoup" id="A0A5F8GAL8">
    <property type="interactions" value="336"/>
</dbReference>
<dbReference type="CDD" id="cd22286">
    <property type="entry name" value="HD_PAXX_N"/>
    <property type="match status" value="1"/>
</dbReference>
<dbReference type="GO" id="GO:0060090">
    <property type="term" value="F:molecular adaptor activity"/>
    <property type="evidence" value="ECO:0000318"/>
    <property type="project" value="GO_Central"/>
</dbReference>
<dbReference type="GO" id="GO:0035861">
    <property type="term" value="C:site of double-strand break"/>
    <property type="evidence" value="ECO:0000318"/>
    <property type="project" value="GO_Central"/>
</dbReference>
<evidence type="ECO:0000256" key="2">
    <source>
        <dbReference type="SAM" id="SignalP"/>
    </source>
</evidence>
<feature type="chain" id="PRO_5023822248" evidence="2">
    <location>
        <begin position="19"/>
        <end position="243"/>
    </location>
</feature>
<accession>A0A5F8GAL8</accession>
<dbReference type="InterPro" id="IPR054134">
    <property type="entry name" value="PAXX_N"/>
</dbReference>
<name>A0A5F8GAL8_MONDO</name>
<keyword evidence="2" id="KW-0732">Signal</keyword>
<dbReference type="Proteomes" id="UP000002280">
    <property type="component" value="Chromosome 1"/>
</dbReference>
<dbReference type="Pfam" id="PF15384">
    <property type="entry name" value="PAXX"/>
    <property type="match status" value="1"/>
</dbReference>
<evidence type="ECO:0000313" key="4">
    <source>
        <dbReference type="Proteomes" id="UP000002280"/>
    </source>
</evidence>
<dbReference type="Ensembl" id="ENSMODT00000082213.1">
    <property type="protein sequence ID" value="ENSMODP00000044545.1"/>
    <property type="gene ID" value="ENSMODG00000017300.3"/>
</dbReference>
<protein>
    <submittedName>
        <fullName evidence="3">PAXX non-homologous end joining factor</fullName>
    </submittedName>
</protein>
<dbReference type="Bgee" id="ENSMODG00000017300">
    <property type="expression patterns" value="Expressed in placenta and 19 other cell types or tissues"/>
</dbReference>
<dbReference type="OMA" id="ANVWSVE"/>
<gene>
    <name evidence="3" type="primary">PAXX</name>
</gene>
<evidence type="ECO:0000256" key="1">
    <source>
        <dbReference type="SAM" id="MobiDB-lite"/>
    </source>
</evidence>
<dbReference type="PANTHER" id="PTHR28586:SF1">
    <property type="entry name" value="PROTEIN PAXX"/>
    <property type="match status" value="1"/>
</dbReference>
<evidence type="ECO:0000313" key="3">
    <source>
        <dbReference type="Ensembl" id="ENSMODP00000044545.1"/>
    </source>
</evidence>
<keyword evidence="4" id="KW-1185">Reference proteome</keyword>
<dbReference type="STRING" id="13616.ENSMODP00000044545"/>
<dbReference type="GeneTree" id="ENSGT00390000000543"/>
<proteinExistence type="predicted"/>
<organism evidence="3 4">
    <name type="scientific">Monodelphis domestica</name>
    <name type="common">Gray short-tailed opossum</name>
    <dbReference type="NCBI Taxonomy" id="13616"/>
    <lineage>
        <taxon>Eukaryota</taxon>
        <taxon>Metazoa</taxon>
        <taxon>Chordata</taxon>
        <taxon>Craniata</taxon>
        <taxon>Vertebrata</taxon>
        <taxon>Euteleostomi</taxon>
        <taxon>Mammalia</taxon>
        <taxon>Metatheria</taxon>
        <taxon>Didelphimorphia</taxon>
        <taxon>Didelphidae</taxon>
        <taxon>Monodelphis</taxon>
    </lineage>
</organism>